<evidence type="ECO:0000313" key="7">
    <source>
        <dbReference type="Proteomes" id="UP000787472"/>
    </source>
</evidence>
<keyword evidence="2 4" id="KW-1133">Transmembrane helix</keyword>
<dbReference type="InterPro" id="IPR020846">
    <property type="entry name" value="MFS_dom"/>
</dbReference>
<evidence type="ECO:0000256" key="2">
    <source>
        <dbReference type="ARBA" id="ARBA00022989"/>
    </source>
</evidence>
<dbReference type="PANTHER" id="PTHR11360">
    <property type="entry name" value="MONOCARBOXYLATE TRANSPORTER"/>
    <property type="match status" value="1"/>
</dbReference>
<dbReference type="EMBL" id="JAAONZ010000005">
    <property type="protein sequence ID" value="NHO65666.1"/>
    <property type="molecule type" value="Genomic_DNA"/>
</dbReference>
<sequence length="441" mass="47639">MNKTRKDDQRREWKAHWPMVVCCFLGFGFYSIVPNALGLFVEPLTTEFGWSRTEIMTGLSISAVTSIFLSPFVGGLIDHWGSRRIALPGLVLSGVVLASFGLANGSAVQWMMFWVCQSLVFLLIKATVWTTAVSGTFYAGRSLAIAVTMCGTAFAQAIVPPLTQWLIAAFGWRHAYFLLGFGWGGIALIPAIFFLYDARDRLRKSDNDVHTVIVKDNPKQPELPGLTLREAIRHPALIRICIATFIVMLTGIGILVNQVPILVESGVTREYAAYLTSIYGVSGIFGKLATGWLMDRFEAGWVGGITLGLSGFAFLLMLKQVDSIPMIIIGLMVIGYAAGTKLQICAYLTSLYGGLRNFGKIFGIMSSAIAVGGGVGPALAALVYDMTGSYSLFIYAACILSLVAAYLLFGLGPAPKEFVPAPVVNRQDGTSSIPKEGALEK</sequence>
<dbReference type="InterPro" id="IPR036259">
    <property type="entry name" value="MFS_trans_sf"/>
</dbReference>
<feature type="transmembrane region" description="Helical" evidence="4">
    <location>
        <begin position="271"/>
        <end position="289"/>
    </location>
</feature>
<dbReference type="RefSeq" id="WP_167185045.1">
    <property type="nucleotide sequence ID" value="NZ_JAAONZ010000005.1"/>
</dbReference>
<evidence type="ECO:0000256" key="1">
    <source>
        <dbReference type="ARBA" id="ARBA00022692"/>
    </source>
</evidence>
<keyword evidence="3 4" id="KW-0472">Membrane</keyword>
<dbReference type="Proteomes" id="UP000787472">
    <property type="component" value="Unassembled WGS sequence"/>
</dbReference>
<reference evidence="6" key="1">
    <citation type="submission" date="2020-03" db="EMBL/GenBank/DDBJ databases">
        <authorList>
            <person name="Guo F."/>
        </authorList>
    </citation>
    <scope>NUCLEOTIDE SEQUENCE</scope>
    <source>
        <strain evidence="6">JCM 30134</strain>
    </source>
</reference>
<proteinExistence type="predicted"/>
<feature type="domain" description="Major facilitator superfamily (MFS) profile" evidence="5">
    <location>
        <begin position="19"/>
        <end position="416"/>
    </location>
</feature>
<dbReference type="SUPFAM" id="SSF103473">
    <property type="entry name" value="MFS general substrate transporter"/>
    <property type="match status" value="1"/>
</dbReference>
<feature type="transmembrane region" description="Helical" evidence="4">
    <location>
        <begin position="20"/>
        <end position="41"/>
    </location>
</feature>
<feature type="transmembrane region" description="Helical" evidence="4">
    <location>
        <begin position="143"/>
        <end position="163"/>
    </location>
</feature>
<feature type="transmembrane region" description="Helical" evidence="4">
    <location>
        <begin position="361"/>
        <end position="384"/>
    </location>
</feature>
<protein>
    <submittedName>
        <fullName evidence="6">MFS transporter</fullName>
    </submittedName>
</protein>
<dbReference type="PANTHER" id="PTHR11360:SF290">
    <property type="entry name" value="MONOCARBOXYLATE MFS PERMEASE"/>
    <property type="match status" value="1"/>
</dbReference>
<dbReference type="InterPro" id="IPR011701">
    <property type="entry name" value="MFS"/>
</dbReference>
<dbReference type="InterPro" id="IPR050327">
    <property type="entry name" value="Proton-linked_MCT"/>
</dbReference>
<feature type="transmembrane region" description="Helical" evidence="4">
    <location>
        <begin position="111"/>
        <end position="131"/>
    </location>
</feature>
<dbReference type="Pfam" id="PF07690">
    <property type="entry name" value="MFS_1"/>
    <property type="match status" value="1"/>
</dbReference>
<feature type="transmembrane region" description="Helical" evidence="4">
    <location>
        <begin position="324"/>
        <end position="349"/>
    </location>
</feature>
<feature type="transmembrane region" description="Helical" evidence="4">
    <location>
        <begin position="236"/>
        <end position="259"/>
    </location>
</feature>
<feature type="transmembrane region" description="Helical" evidence="4">
    <location>
        <begin position="175"/>
        <end position="196"/>
    </location>
</feature>
<organism evidence="6 7">
    <name type="scientific">Pseudomaricurvus hydrocarbonicus</name>
    <dbReference type="NCBI Taxonomy" id="1470433"/>
    <lineage>
        <taxon>Bacteria</taxon>
        <taxon>Pseudomonadati</taxon>
        <taxon>Pseudomonadota</taxon>
        <taxon>Gammaproteobacteria</taxon>
        <taxon>Cellvibrionales</taxon>
        <taxon>Cellvibrionaceae</taxon>
        <taxon>Pseudomaricurvus</taxon>
    </lineage>
</organism>
<dbReference type="Gene3D" id="1.20.1250.20">
    <property type="entry name" value="MFS general substrate transporter like domains"/>
    <property type="match status" value="2"/>
</dbReference>
<dbReference type="AlphaFoldDB" id="A0A9E5JW49"/>
<evidence type="ECO:0000256" key="3">
    <source>
        <dbReference type="ARBA" id="ARBA00023136"/>
    </source>
</evidence>
<keyword evidence="1 4" id="KW-0812">Transmembrane</keyword>
<dbReference type="PROSITE" id="PS50850">
    <property type="entry name" value="MFS"/>
    <property type="match status" value="1"/>
</dbReference>
<accession>A0A9E5JW49</accession>
<feature type="transmembrane region" description="Helical" evidence="4">
    <location>
        <begin position="390"/>
        <end position="409"/>
    </location>
</feature>
<feature type="transmembrane region" description="Helical" evidence="4">
    <location>
        <begin position="301"/>
        <end position="318"/>
    </location>
</feature>
<gene>
    <name evidence="6" type="ORF">G8770_08945</name>
</gene>
<evidence type="ECO:0000313" key="6">
    <source>
        <dbReference type="EMBL" id="NHO65666.1"/>
    </source>
</evidence>
<evidence type="ECO:0000256" key="4">
    <source>
        <dbReference type="SAM" id="Phobius"/>
    </source>
</evidence>
<dbReference type="CDD" id="cd17355">
    <property type="entry name" value="MFS_YcxA_like"/>
    <property type="match status" value="1"/>
</dbReference>
<evidence type="ECO:0000259" key="5">
    <source>
        <dbReference type="PROSITE" id="PS50850"/>
    </source>
</evidence>
<dbReference type="GO" id="GO:0022857">
    <property type="term" value="F:transmembrane transporter activity"/>
    <property type="evidence" value="ECO:0007669"/>
    <property type="project" value="InterPro"/>
</dbReference>
<feature type="transmembrane region" description="Helical" evidence="4">
    <location>
        <begin position="85"/>
        <end position="105"/>
    </location>
</feature>
<name>A0A9E5JW49_9GAMM</name>
<comment type="caution">
    <text evidence="6">The sequence shown here is derived from an EMBL/GenBank/DDBJ whole genome shotgun (WGS) entry which is preliminary data.</text>
</comment>
<feature type="transmembrane region" description="Helical" evidence="4">
    <location>
        <begin position="53"/>
        <end position="73"/>
    </location>
</feature>
<keyword evidence="7" id="KW-1185">Reference proteome</keyword>